<dbReference type="Proteomes" id="UP001652582">
    <property type="component" value="Chromosome 12"/>
</dbReference>
<dbReference type="GeneID" id="112042870"/>
<dbReference type="InterPro" id="IPR036236">
    <property type="entry name" value="Znf_C2H2_sf"/>
</dbReference>
<name>A0A6J1MLL6_BICAN</name>
<dbReference type="Pfam" id="PF23406">
    <property type="entry name" value="ZNF380_CC"/>
    <property type="match status" value="1"/>
</dbReference>
<evidence type="ECO:0000256" key="2">
    <source>
        <dbReference type="ARBA" id="ARBA00004324"/>
    </source>
</evidence>
<keyword evidence="8" id="KW-0863">Zinc-finger</keyword>
<dbReference type="GO" id="GO:0008270">
    <property type="term" value="F:zinc ion binding"/>
    <property type="evidence" value="ECO:0007669"/>
    <property type="project" value="UniProtKB-KW"/>
</dbReference>
<organism evidence="17 18">
    <name type="scientific">Bicyclus anynana</name>
    <name type="common">Squinting bush brown butterfly</name>
    <dbReference type="NCBI Taxonomy" id="110368"/>
    <lineage>
        <taxon>Eukaryota</taxon>
        <taxon>Metazoa</taxon>
        <taxon>Ecdysozoa</taxon>
        <taxon>Arthropoda</taxon>
        <taxon>Hexapoda</taxon>
        <taxon>Insecta</taxon>
        <taxon>Pterygota</taxon>
        <taxon>Neoptera</taxon>
        <taxon>Endopterygota</taxon>
        <taxon>Lepidoptera</taxon>
        <taxon>Glossata</taxon>
        <taxon>Ditrysia</taxon>
        <taxon>Papilionoidea</taxon>
        <taxon>Nymphalidae</taxon>
        <taxon>Satyrinae</taxon>
        <taxon>Satyrini</taxon>
        <taxon>Mycalesina</taxon>
        <taxon>Bicyclus</taxon>
    </lineage>
</organism>
<keyword evidence="11 15" id="KW-0175">Coiled coil</keyword>
<proteinExistence type="predicted"/>
<reference evidence="18" key="1">
    <citation type="submission" date="2025-08" db="UniProtKB">
        <authorList>
            <consortium name="RefSeq"/>
        </authorList>
    </citation>
    <scope>IDENTIFICATION</scope>
</reference>
<evidence type="ECO:0000256" key="7">
    <source>
        <dbReference type="ARBA" id="ARBA00022723"/>
    </source>
</evidence>
<keyword evidence="17" id="KW-1185">Reference proteome</keyword>
<dbReference type="PANTHER" id="PTHR13278:SF0">
    <property type="entry name" value="ZINC FINGER PROTEIN 830"/>
    <property type="match status" value="1"/>
</dbReference>
<dbReference type="InterPro" id="IPR003604">
    <property type="entry name" value="Matrin/U1-like-C_Znf_C2H2"/>
</dbReference>
<dbReference type="GO" id="GO:0051301">
    <property type="term" value="P:cell division"/>
    <property type="evidence" value="ECO:0007669"/>
    <property type="project" value="UniProtKB-KW"/>
</dbReference>
<dbReference type="InterPro" id="IPR059039">
    <property type="entry name" value="ZNF380_CC"/>
</dbReference>
<dbReference type="KEGG" id="bany:112042870"/>
<evidence type="ECO:0000313" key="18">
    <source>
        <dbReference type="RefSeq" id="XP_023933823.1"/>
    </source>
</evidence>
<evidence type="ECO:0000313" key="17">
    <source>
        <dbReference type="Proteomes" id="UP001652582"/>
    </source>
</evidence>
<dbReference type="SUPFAM" id="SSF57667">
    <property type="entry name" value="beta-beta-alpha zinc fingers"/>
    <property type="match status" value="1"/>
</dbReference>
<feature type="coiled-coil region" evidence="15">
    <location>
        <begin position="226"/>
        <end position="273"/>
    </location>
</feature>
<evidence type="ECO:0000256" key="10">
    <source>
        <dbReference type="ARBA" id="ARBA00022833"/>
    </source>
</evidence>
<evidence type="ECO:0000256" key="6">
    <source>
        <dbReference type="ARBA" id="ARBA00022618"/>
    </source>
</evidence>
<gene>
    <name evidence="18" type="primary">LOC112042870</name>
</gene>
<dbReference type="GO" id="GO:0005681">
    <property type="term" value="C:spliceosomal complex"/>
    <property type="evidence" value="ECO:0007669"/>
    <property type="project" value="InterPro"/>
</dbReference>
<evidence type="ECO:0000256" key="5">
    <source>
        <dbReference type="ARBA" id="ARBA00022473"/>
    </source>
</evidence>
<dbReference type="RefSeq" id="XP_023933823.1">
    <property type="nucleotide sequence ID" value="XM_024078055.2"/>
</dbReference>
<evidence type="ECO:0000256" key="9">
    <source>
        <dbReference type="ARBA" id="ARBA00022776"/>
    </source>
</evidence>
<dbReference type="GO" id="GO:0005694">
    <property type="term" value="C:chromosome"/>
    <property type="evidence" value="ECO:0007669"/>
    <property type="project" value="UniProtKB-SubCell"/>
</dbReference>
<evidence type="ECO:0000256" key="15">
    <source>
        <dbReference type="SAM" id="Coils"/>
    </source>
</evidence>
<dbReference type="Pfam" id="PF12171">
    <property type="entry name" value="zf-C2H2_jaz"/>
    <property type="match status" value="1"/>
</dbReference>
<dbReference type="GO" id="GO:0044773">
    <property type="term" value="P:mitotic DNA damage checkpoint signaling"/>
    <property type="evidence" value="ECO:0007669"/>
    <property type="project" value="TreeGrafter"/>
</dbReference>
<dbReference type="Gene3D" id="3.30.160.60">
    <property type="entry name" value="Classic Zinc Finger"/>
    <property type="match status" value="1"/>
</dbReference>
<keyword evidence="6" id="KW-0132">Cell division</keyword>
<protein>
    <recommendedName>
        <fullName evidence="3">Zinc finger protein 830</fullName>
    </recommendedName>
    <alternativeName>
        <fullName evidence="14">Coiled-coil domain-containing protein 16</fullName>
    </alternativeName>
</protein>
<evidence type="ECO:0000256" key="12">
    <source>
        <dbReference type="ARBA" id="ARBA00023242"/>
    </source>
</evidence>
<evidence type="ECO:0000256" key="3">
    <source>
        <dbReference type="ARBA" id="ARBA00017358"/>
    </source>
</evidence>
<dbReference type="GO" id="GO:0003676">
    <property type="term" value="F:nucleic acid binding"/>
    <property type="evidence" value="ECO:0007669"/>
    <property type="project" value="InterPro"/>
</dbReference>
<keyword evidence="10" id="KW-0862">Zinc</keyword>
<dbReference type="GO" id="GO:0033260">
    <property type="term" value="P:nuclear DNA replication"/>
    <property type="evidence" value="ECO:0007669"/>
    <property type="project" value="TreeGrafter"/>
</dbReference>
<evidence type="ECO:0000259" key="16">
    <source>
        <dbReference type="SMART" id="SM00451"/>
    </source>
</evidence>
<keyword evidence="5" id="KW-0217">Developmental protein</keyword>
<dbReference type="SMART" id="SM00451">
    <property type="entry name" value="ZnF_U1"/>
    <property type="match status" value="1"/>
</dbReference>
<keyword evidence="9" id="KW-0498">Mitosis</keyword>
<keyword evidence="4" id="KW-0158">Chromosome</keyword>
<evidence type="ECO:0000256" key="4">
    <source>
        <dbReference type="ARBA" id="ARBA00022454"/>
    </source>
</evidence>
<feature type="domain" description="U1-type" evidence="16">
    <location>
        <begin position="44"/>
        <end position="78"/>
    </location>
</feature>
<accession>A0A6J1MLL6</accession>
<evidence type="ECO:0000256" key="14">
    <source>
        <dbReference type="ARBA" id="ARBA00030672"/>
    </source>
</evidence>
<keyword evidence="12" id="KW-0539">Nucleus</keyword>
<dbReference type="OrthoDB" id="77607at2759"/>
<dbReference type="AlphaFoldDB" id="A0A6J1MLL6"/>
<dbReference type="GO" id="GO:0033314">
    <property type="term" value="P:mitotic DNA replication checkpoint signaling"/>
    <property type="evidence" value="ECO:0007669"/>
    <property type="project" value="TreeGrafter"/>
</dbReference>
<sequence length="300" mass="34951">MALPLHAEKRKAQEEMRRLMLERKNKDKKPKQIINNPLAKYNNIGQLMCVLCSSIVRSENVWEVHINSKQHRNNVDQAKKLKQLTNNFTDDKVKKRLATTTLDTPQEKKPKGILKNSVEKPPVVQKPKNNAPIIFSHHDEQVVRKDISSTRQGEKLEEKAVEKKVESNTQEIVPDPSLTQPIPEGFFDDPILDAKARNIEYKDPVEEEWEKFQKEIKEETTTSAEIIAGEQEEATAERQIDEIDEQIRNWSRVLDLELKKEETKKKIQDIEMLNEDDDNDSDNEAEIDEFLDWRAKKSYS</sequence>
<keyword evidence="13" id="KW-0131">Cell cycle</keyword>
<evidence type="ECO:0000256" key="11">
    <source>
        <dbReference type="ARBA" id="ARBA00023054"/>
    </source>
</evidence>
<evidence type="ECO:0000256" key="1">
    <source>
        <dbReference type="ARBA" id="ARBA00004286"/>
    </source>
</evidence>
<dbReference type="InterPro" id="IPR040050">
    <property type="entry name" value="ZNF830-like"/>
</dbReference>
<comment type="subcellular location">
    <subcellularLocation>
        <location evidence="1">Chromosome</location>
    </subcellularLocation>
    <subcellularLocation>
        <location evidence="2">Nucleus speckle</location>
    </subcellularLocation>
</comment>
<dbReference type="GO" id="GO:0016607">
    <property type="term" value="C:nuclear speck"/>
    <property type="evidence" value="ECO:0007669"/>
    <property type="project" value="UniProtKB-SubCell"/>
</dbReference>
<keyword evidence="7" id="KW-0479">Metal-binding</keyword>
<dbReference type="PANTHER" id="PTHR13278">
    <property type="entry name" value="ZINC FINGER PROTEIN 830"/>
    <property type="match status" value="1"/>
</dbReference>
<dbReference type="InterPro" id="IPR022755">
    <property type="entry name" value="Znf_C2H2_jaz"/>
</dbReference>
<evidence type="ECO:0000256" key="8">
    <source>
        <dbReference type="ARBA" id="ARBA00022771"/>
    </source>
</evidence>
<evidence type="ECO:0000256" key="13">
    <source>
        <dbReference type="ARBA" id="ARBA00023306"/>
    </source>
</evidence>